<evidence type="ECO:0000256" key="1">
    <source>
        <dbReference type="ARBA" id="ARBA00000971"/>
    </source>
</evidence>
<dbReference type="EMBL" id="CAEZZB010000065">
    <property type="protein sequence ID" value="CAB4746782.1"/>
    <property type="molecule type" value="Genomic_DNA"/>
</dbReference>
<dbReference type="Pfam" id="PF05697">
    <property type="entry name" value="Trigger_N"/>
    <property type="match status" value="1"/>
</dbReference>
<dbReference type="GO" id="GO:0043022">
    <property type="term" value="F:ribosome binding"/>
    <property type="evidence" value="ECO:0007669"/>
    <property type="project" value="TreeGrafter"/>
</dbReference>
<comment type="similarity">
    <text evidence="2">Belongs to the FKBP-type PPIase family. Tig subfamily.</text>
</comment>
<dbReference type="GO" id="GO:0015031">
    <property type="term" value="P:protein transport"/>
    <property type="evidence" value="ECO:0007669"/>
    <property type="project" value="InterPro"/>
</dbReference>
<dbReference type="AlphaFoldDB" id="A0A6J6TH92"/>
<dbReference type="Gene3D" id="1.10.3120.10">
    <property type="entry name" value="Trigger factor, C-terminal domain"/>
    <property type="match status" value="1"/>
</dbReference>
<dbReference type="InterPro" id="IPR008881">
    <property type="entry name" value="Trigger_fac_ribosome-bd_bac"/>
</dbReference>
<feature type="domain" description="Trigger factor ribosome-binding bacterial" evidence="7">
    <location>
        <begin position="1"/>
        <end position="145"/>
    </location>
</feature>
<keyword evidence="6" id="KW-0413">Isomerase</keyword>
<dbReference type="EC" id="5.2.1.8" evidence="3"/>
<name>A0A6J6TH92_9ZZZZ</name>
<evidence type="ECO:0000256" key="6">
    <source>
        <dbReference type="ARBA" id="ARBA00023235"/>
    </source>
</evidence>
<dbReference type="GO" id="GO:0044183">
    <property type="term" value="F:protein folding chaperone"/>
    <property type="evidence" value="ECO:0007669"/>
    <property type="project" value="TreeGrafter"/>
</dbReference>
<dbReference type="GO" id="GO:0003755">
    <property type="term" value="F:peptidyl-prolyl cis-trans isomerase activity"/>
    <property type="evidence" value="ECO:0007669"/>
    <property type="project" value="UniProtKB-KW"/>
</dbReference>
<comment type="catalytic activity">
    <reaction evidence="1">
        <text>[protein]-peptidylproline (omega=180) = [protein]-peptidylproline (omega=0)</text>
        <dbReference type="Rhea" id="RHEA:16237"/>
        <dbReference type="Rhea" id="RHEA-COMP:10747"/>
        <dbReference type="Rhea" id="RHEA-COMP:10748"/>
        <dbReference type="ChEBI" id="CHEBI:83833"/>
        <dbReference type="ChEBI" id="CHEBI:83834"/>
        <dbReference type="EC" id="5.2.1.8"/>
    </reaction>
</comment>
<dbReference type="InterPro" id="IPR005215">
    <property type="entry name" value="Trig_fac"/>
</dbReference>
<dbReference type="InterPro" id="IPR027304">
    <property type="entry name" value="Trigger_fact/SurA_dom_sf"/>
</dbReference>
<dbReference type="Pfam" id="PF05698">
    <property type="entry name" value="Trigger_C"/>
    <property type="match status" value="1"/>
</dbReference>
<dbReference type="InterPro" id="IPR036611">
    <property type="entry name" value="Trigger_fac_ribosome-bd_sf"/>
</dbReference>
<evidence type="ECO:0000256" key="4">
    <source>
        <dbReference type="ARBA" id="ARBA00023110"/>
    </source>
</evidence>
<protein>
    <recommendedName>
        <fullName evidence="3">peptidylprolyl isomerase</fullName>
        <ecNumber evidence="3">5.2.1.8</ecNumber>
    </recommendedName>
</protein>
<organism evidence="9">
    <name type="scientific">freshwater metagenome</name>
    <dbReference type="NCBI Taxonomy" id="449393"/>
    <lineage>
        <taxon>unclassified sequences</taxon>
        <taxon>metagenomes</taxon>
        <taxon>ecological metagenomes</taxon>
    </lineage>
</organism>
<dbReference type="SUPFAM" id="SSF109998">
    <property type="entry name" value="Triger factor/SurA peptide-binding domain-like"/>
    <property type="match status" value="1"/>
</dbReference>
<dbReference type="GO" id="GO:0051083">
    <property type="term" value="P:'de novo' cotranslational protein folding"/>
    <property type="evidence" value="ECO:0007669"/>
    <property type="project" value="TreeGrafter"/>
</dbReference>
<proteinExistence type="inferred from homology"/>
<gene>
    <name evidence="9" type="ORF">UFOPK2816_00623</name>
</gene>
<keyword evidence="4" id="KW-0697">Rotamase</keyword>
<dbReference type="SUPFAM" id="SSF102735">
    <property type="entry name" value="Trigger factor ribosome-binding domain"/>
    <property type="match status" value="1"/>
</dbReference>
<feature type="domain" description="Trigger factor C-terminal" evidence="8">
    <location>
        <begin position="179"/>
        <end position="322"/>
    </location>
</feature>
<evidence type="ECO:0000256" key="5">
    <source>
        <dbReference type="ARBA" id="ARBA00023186"/>
    </source>
</evidence>
<accession>A0A6J6TH92</accession>
<evidence type="ECO:0000256" key="2">
    <source>
        <dbReference type="ARBA" id="ARBA00005464"/>
    </source>
</evidence>
<dbReference type="GO" id="GO:0043335">
    <property type="term" value="P:protein unfolding"/>
    <property type="evidence" value="ECO:0007669"/>
    <property type="project" value="TreeGrafter"/>
</dbReference>
<sequence>MKSIVENLTVSSVHLSVEVTFTEFEVHIAKSYARASAGINVPGFRRGKTPASIVNIRIGRPKVISEAIRSAIPDFFEKALVEHGLFAIGRPTFRVENYIDYQPLTFNTEINIRPAIDLPDFSEISVTVSDALVNEEDINEKLKEIQLRFAEHELSQGVIRDDEFLGSDAFASSISDFKTLIELKNDIATNLTEMKKVEQGAQARDLVLEKLMSDLDIALPEDLIEKEVNEHLARENRSEDLEHRTEVDLEVRKSLKSDYLLDVVSRSEQIHIDDAEINEYLVRTAQHFSMSPQEFADQLEKSGQIQSLMAEVARSKALAIVLSRITVREVSGKVIEL</sequence>
<evidence type="ECO:0000313" key="9">
    <source>
        <dbReference type="EMBL" id="CAB4746782.1"/>
    </source>
</evidence>
<evidence type="ECO:0000259" key="7">
    <source>
        <dbReference type="Pfam" id="PF05697"/>
    </source>
</evidence>
<reference evidence="9" key="1">
    <citation type="submission" date="2020-05" db="EMBL/GenBank/DDBJ databases">
        <authorList>
            <person name="Chiriac C."/>
            <person name="Salcher M."/>
            <person name="Ghai R."/>
            <person name="Kavagutti S V."/>
        </authorList>
    </citation>
    <scope>NUCLEOTIDE SEQUENCE</scope>
</reference>
<dbReference type="InterPro" id="IPR037041">
    <property type="entry name" value="Trigger_fac_C_sf"/>
</dbReference>
<evidence type="ECO:0000256" key="3">
    <source>
        <dbReference type="ARBA" id="ARBA00013194"/>
    </source>
</evidence>
<keyword evidence="5" id="KW-0143">Chaperone</keyword>
<dbReference type="Gene3D" id="3.30.70.1050">
    <property type="entry name" value="Trigger factor ribosome-binding domain"/>
    <property type="match status" value="1"/>
</dbReference>
<dbReference type="PANTHER" id="PTHR30560:SF3">
    <property type="entry name" value="TRIGGER FACTOR-LIKE PROTEIN TIG, CHLOROPLASTIC"/>
    <property type="match status" value="1"/>
</dbReference>
<dbReference type="PANTHER" id="PTHR30560">
    <property type="entry name" value="TRIGGER FACTOR CHAPERONE AND PEPTIDYL-PROLYL CIS/TRANS ISOMERASE"/>
    <property type="match status" value="1"/>
</dbReference>
<evidence type="ECO:0000259" key="8">
    <source>
        <dbReference type="Pfam" id="PF05698"/>
    </source>
</evidence>
<dbReference type="InterPro" id="IPR008880">
    <property type="entry name" value="Trigger_fac_C"/>
</dbReference>